<dbReference type="OrthoDB" id="9769567at2"/>
<accession>A0A1S1QFC1</accession>
<dbReference type="Proteomes" id="UP000179627">
    <property type="component" value="Unassembled WGS sequence"/>
</dbReference>
<proteinExistence type="inferred from homology"/>
<name>A0A1S1QFC1_9ACTN</name>
<keyword evidence="5 9" id="KW-0732">Signal</keyword>
<evidence type="ECO:0000256" key="9">
    <source>
        <dbReference type="SAM" id="SignalP"/>
    </source>
</evidence>
<keyword evidence="7" id="KW-0406">Ion transport</keyword>
<dbReference type="GO" id="GO:0006826">
    <property type="term" value="P:iron ion transport"/>
    <property type="evidence" value="ECO:0007669"/>
    <property type="project" value="UniProtKB-KW"/>
</dbReference>
<dbReference type="PIRSF" id="PIRSF002825">
    <property type="entry name" value="CfbpA"/>
    <property type="match status" value="1"/>
</dbReference>
<feature type="binding site" evidence="8">
    <location>
        <position position="86"/>
    </location>
    <ligand>
        <name>Fe cation</name>
        <dbReference type="ChEBI" id="CHEBI:24875"/>
    </ligand>
</feature>
<dbReference type="GO" id="GO:0030288">
    <property type="term" value="C:outer membrane-bounded periplasmic space"/>
    <property type="evidence" value="ECO:0007669"/>
    <property type="project" value="TreeGrafter"/>
</dbReference>
<dbReference type="Pfam" id="PF13343">
    <property type="entry name" value="SBP_bac_6"/>
    <property type="match status" value="1"/>
</dbReference>
<feature type="signal peptide" evidence="9">
    <location>
        <begin position="1"/>
        <end position="22"/>
    </location>
</feature>
<comment type="caution">
    <text evidence="10">The sequence shown here is derived from an EMBL/GenBank/DDBJ whole genome shotgun (WGS) entry which is preliminary data.</text>
</comment>
<evidence type="ECO:0000256" key="2">
    <source>
        <dbReference type="ARBA" id="ARBA00022448"/>
    </source>
</evidence>
<evidence type="ECO:0000256" key="8">
    <source>
        <dbReference type="PIRSR" id="PIRSR002825-1"/>
    </source>
</evidence>
<evidence type="ECO:0000256" key="4">
    <source>
        <dbReference type="ARBA" id="ARBA00022723"/>
    </source>
</evidence>
<dbReference type="GO" id="GO:0055085">
    <property type="term" value="P:transmembrane transport"/>
    <property type="evidence" value="ECO:0007669"/>
    <property type="project" value="InterPro"/>
</dbReference>
<dbReference type="EMBL" id="MBLM01000131">
    <property type="protein sequence ID" value="OHV33508.1"/>
    <property type="molecule type" value="Genomic_DNA"/>
</dbReference>
<dbReference type="PROSITE" id="PS51257">
    <property type="entry name" value="PROKAR_LIPOPROTEIN"/>
    <property type="match status" value="1"/>
</dbReference>
<keyword evidence="3" id="KW-0410">Iron transport</keyword>
<dbReference type="InterPro" id="IPR006061">
    <property type="entry name" value="SBP_1_CS"/>
</dbReference>
<dbReference type="RefSeq" id="WP_071087065.1">
    <property type="nucleotide sequence ID" value="NZ_MBLM01000131.1"/>
</dbReference>
<dbReference type="AlphaFoldDB" id="A0A1S1QFC1"/>
<evidence type="ECO:0000256" key="3">
    <source>
        <dbReference type="ARBA" id="ARBA00022496"/>
    </source>
</evidence>
<evidence type="ECO:0000256" key="5">
    <source>
        <dbReference type="ARBA" id="ARBA00022729"/>
    </source>
</evidence>
<evidence type="ECO:0000313" key="10">
    <source>
        <dbReference type="EMBL" id="OHV33508.1"/>
    </source>
</evidence>
<evidence type="ECO:0000256" key="6">
    <source>
        <dbReference type="ARBA" id="ARBA00023004"/>
    </source>
</evidence>
<keyword evidence="2" id="KW-0813">Transport</keyword>
<dbReference type="InterPro" id="IPR026045">
    <property type="entry name" value="Ferric-bd"/>
</dbReference>
<dbReference type="SUPFAM" id="SSF53850">
    <property type="entry name" value="Periplasmic binding protein-like II"/>
    <property type="match status" value="1"/>
</dbReference>
<organism evidence="10 11">
    <name type="scientific">Parafrankia colletiae</name>
    <dbReference type="NCBI Taxonomy" id="573497"/>
    <lineage>
        <taxon>Bacteria</taxon>
        <taxon>Bacillati</taxon>
        <taxon>Actinomycetota</taxon>
        <taxon>Actinomycetes</taxon>
        <taxon>Frankiales</taxon>
        <taxon>Frankiaceae</taxon>
        <taxon>Parafrankia</taxon>
    </lineage>
</organism>
<keyword evidence="4 8" id="KW-0479">Metal-binding</keyword>
<feature type="binding site" evidence="8">
    <location>
        <position position="223"/>
    </location>
    <ligand>
        <name>Fe cation</name>
        <dbReference type="ChEBI" id="CHEBI:24875"/>
    </ligand>
</feature>
<dbReference type="Gene3D" id="3.40.190.10">
    <property type="entry name" value="Periplasmic binding protein-like II"/>
    <property type="match status" value="2"/>
</dbReference>
<feature type="binding site" evidence="8">
    <location>
        <position position="222"/>
    </location>
    <ligand>
        <name>Fe cation</name>
        <dbReference type="ChEBI" id="CHEBI:24875"/>
    </ligand>
</feature>
<dbReference type="GO" id="GO:0046872">
    <property type="term" value="F:metal ion binding"/>
    <property type="evidence" value="ECO:0007669"/>
    <property type="project" value="UniProtKB-KW"/>
</dbReference>
<dbReference type="PROSITE" id="PS01037">
    <property type="entry name" value="SBP_BACTERIAL_1"/>
    <property type="match status" value="1"/>
</dbReference>
<gene>
    <name evidence="10" type="ORF">CC117_22880</name>
</gene>
<feature type="chain" id="PRO_5039487197" evidence="9">
    <location>
        <begin position="23"/>
        <end position="336"/>
    </location>
</feature>
<feature type="binding site" evidence="8">
    <location>
        <position position="38"/>
    </location>
    <ligand>
        <name>Fe cation</name>
        <dbReference type="ChEBI" id="CHEBI:24875"/>
    </ligand>
</feature>
<comment type="similarity">
    <text evidence="1">Belongs to the bacterial solute-binding protein 1 family.</text>
</comment>
<reference evidence="11" key="1">
    <citation type="submission" date="2016-07" db="EMBL/GenBank/DDBJ databases">
        <title>Sequence Frankia sp. strain CcI1.17.</title>
        <authorList>
            <person name="Ghodhbane-Gtari F."/>
            <person name="Swanson E."/>
            <person name="Gueddou A."/>
            <person name="Morris K."/>
            <person name="Hezbri K."/>
            <person name="Ktari A."/>
            <person name="Nouioui I."/>
            <person name="Abebe-Akele F."/>
            <person name="Simpson S."/>
            <person name="Thomas K."/>
            <person name="Gtari M."/>
            <person name="Tisa L.S."/>
            <person name="Hurst S."/>
        </authorList>
    </citation>
    <scope>NUCLEOTIDE SEQUENCE [LARGE SCALE GENOMIC DNA]</scope>
    <source>
        <strain evidence="11">Cc1.17</strain>
    </source>
</reference>
<dbReference type="PANTHER" id="PTHR30006">
    <property type="entry name" value="THIAMINE-BINDING PERIPLASMIC PROTEIN-RELATED"/>
    <property type="match status" value="1"/>
</dbReference>
<keyword evidence="11" id="KW-1185">Reference proteome</keyword>
<protein>
    <submittedName>
        <fullName evidence="10">Iron ABC transporter substrate-binding protein</fullName>
    </submittedName>
</protein>
<evidence type="ECO:0000256" key="1">
    <source>
        <dbReference type="ARBA" id="ARBA00008520"/>
    </source>
</evidence>
<dbReference type="PANTHER" id="PTHR30006:SF15">
    <property type="entry name" value="IRON-UTILIZATION PERIPLASMIC PROTEIN"/>
    <property type="match status" value="1"/>
</dbReference>
<sequence length="336" mass="35466">MGRVGRALAVLVTAGLVGGLSACGGDDGPTLTLYNAQHRDLMEVLLDAFTEETGIKVEMRSGGDAELANQLVQEGDSSPADVFATENSPAMTLVERAGGFSPLDRATLDQVPDQYVPSSGAWTGFAARSTVFIYNREQVTEDELPASITDLSGPQWQGRVGVAAGGADFQAIVSAVLAVEGEDATADWLAGLKRNAKIYDNNIAALRAVNAGEVPAAVIYHYYWYQDQAESGEISRNVDLHYFKNQDAGAFLSVSGVGVVAASDHQPEAQRLVSFLTSEAGQRALVDSGALEYPVSGQVTANPALPPLADLDAPDIDISTLNGPRVIELMRQADLL</sequence>
<evidence type="ECO:0000256" key="7">
    <source>
        <dbReference type="ARBA" id="ARBA00023065"/>
    </source>
</evidence>
<evidence type="ECO:0000313" key="11">
    <source>
        <dbReference type="Proteomes" id="UP000179627"/>
    </source>
</evidence>
<dbReference type="CDD" id="cd13543">
    <property type="entry name" value="PBP2_Fbp"/>
    <property type="match status" value="1"/>
</dbReference>
<keyword evidence="6 8" id="KW-0408">Iron</keyword>